<evidence type="ECO:0000259" key="4">
    <source>
        <dbReference type="PROSITE" id="PS50977"/>
    </source>
</evidence>
<dbReference type="EMBL" id="LWBR01000075">
    <property type="protein sequence ID" value="KZN94838.1"/>
    <property type="molecule type" value="Genomic_DNA"/>
</dbReference>
<dbReference type="Proteomes" id="UP000214606">
    <property type="component" value="Chromosome"/>
</dbReference>
<evidence type="ECO:0000256" key="3">
    <source>
        <dbReference type="PROSITE-ProRule" id="PRU00335"/>
    </source>
</evidence>
<dbReference type="Gene3D" id="1.10.357.10">
    <property type="entry name" value="Tetracycline Repressor, domain 2"/>
    <property type="match status" value="1"/>
</dbReference>
<dbReference type="GO" id="GO:0003677">
    <property type="term" value="F:DNA binding"/>
    <property type="evidence" value="ECO:0007669"/>
    <property type="project" value="UniProtKB-UniRule"/>
</dbReference>
<keyword evidence="1" id="KW-0678">Repressor</keyword>
<feature type="domain" description="HTH tetR-type" evidence="4">
    <location>
        <begin position="2"/>
        <end position="62"/>
    </location>
</feature>
<dbReference type="SUPFAM" id="SSF46689">
    <property type="entry name" value="Homeodomain-like"/>
    <property type="match status" value="1"/>
</dbReference>
<keyword evidence="2 3" id="KW-0238">DNA-binding</keyword>
<dbReference type="InterPro" id="IPR001647">
    <property type="entry name" value="HTH_TetR"/>
</dbReference>
<reference evidence="5 8" key="2">
    <citation type="submission" date="2016-10" db="EMBL/GenBank/DDBJ databases">
        <title>The whole genome sequencing and assembly of Aeribacillus pallidus KCTC3564 strain.</title>
        <authorList>
            <person name="Lee Y.-J."/>
            <person name="Park M.-K."/>
            <person name="Yi H."/>
            <person name="Bahn Y.-S."/>
            <person name="Kim J.F."/>
            <person name="Lee D.-W."/>
        </authorList>
    </citation>
    <scope>NUCLEOTIDE SEQUENCE [LARGE SCALE GENOMIC DNA]</scope>
    <source>
        <strain evidence="5 8">KCTC3564</strain>
    </source>
</reference>
<dbReference type="EMBL" id="CP017703">
    <property type="protein sequence ID" value="ASS91064.1"/>
    <property type="molecule type" value="Genomic_DNA"/>
</dbReference>
<evidence type="ECO:0000313" key="8">
    <source>
        <dbReference type="Proteomes" id="UP000214606"/>
    </source>
</evidence>
<dbReference type="Pfam" id="PF00440">
    <property type="entry name" value="TetR_N"/>
    <property type="match status" value="1"/>
</dbReference>
<evidence type="ECO:0000256" key="2">
    <source>
        <dbReference type="ARBA" id="ARBA00023125"/>
    </source>
</evidence>
<dbReference type="PANTHER" id="PTHR43479">
    <property type="entry name" value="ACREF/ENVCD OPERON REPRESSOR-RELATED"/>
    <property type="match status" value="1"/>
</dbReference>
<name>A0A165WB98_9BACI</name>
<sequence>MKEKERLIIEAAMKLFARKGVSSTSIQEITNACGIPKGSFYFYFKSKDELLIKLLEQFFSQLKKKTEQIGANYEDPKERFIKQLSVQLKEFLAHKEIFITQMHENLKENNEKIDSLLQNLRNDFFHFLTNNLKNIYGKSIDKYIADVNIIVQGIFFSFIQFLIFENRVRVDEEKLAKYILQTADDLVKGMLAKQNDPIIPAEIMTKMFNHPQSPSHPLNILNEIKEMSRSIIDDGQLNITIEVLEAEITAEKPRTPVIKGMLSNLHEYPELRYLANQLADYFQIK</sequence>
<evidence type="ECO:0000313" key="5">
    <source>
        <dbReference type="EMBL" id="ASS91064.1"/>
    </source>
</evidence>
<dbReference type="OrthoDB" id="9812993at2"/>
<gene>
    <name evidence="5" type="ORF">AP3564_13265</name>
    <name evidence="6" type="ORF">AZI98_17770</name>
</gene>
<evidence type="ECO:0000313" key="7">
    <source>
        <dbReference type="Proteomes" id="UP000076476"/>
    </source>
</evidence>
<evidence type="ECO:0000313" key="6">
    <source>
        <dbReference type="EMBL" id="KZN94838.1"/>
    </source>
</evidence>
<keyword evidence="7" id="KW-1185">Reference proteome</keyword>
<dbReference type="PANTHER" id="PTHR43479:SF22">
    <property type="entry name" value="TRANSCRIPTIONAL REGULATOR, TETR FAMILY"/>
    <property type="match status" value="1"/>
</dbReference>
<evidence type="ECO:0000256" key="1">
    <source>
        <dbReference type="ARBA" id="ARBA00022491"/>
    </source>
</evidence>
<dbReference type="PROSITE" id="PS50977">
    <property type="entry name" value="HTH_TETR_2"/>
    <property type="match status" value="1"/>
</dbReference>
<feature type="DNA-binding region" description="H-T-H motif" evidence="3">
    <location>
        <begin position="25"/>
        <end position="44"/>
    </location>
</feature>
<proteinExistence type="predicted"/>
<dbReference type="Proteomes" id="UP000076476">
    <property type="component" value="Unassembled WGS sequence"/>
</dbReference>
<dbReference type="RefSeq" id="WP_063389586.1">
    <property type="nucleotide sequence ID" value="NZ_CP017703.1"/>
</dbReference>
<dbReference type="InterPro" id="IPR050624">
    <property type="entry name" value="HTH-type_Tx_Regulator"/>
</dbReference>
<protein>
    <recommendedName>
        <fullName evidence="4">HTH tetR-type domain-containing protein</fullName>
    </recommendedName>
</protein>
<dbReference type="GeneID" id="301126022"/>
<dbReference type="InterPro" id="IPR009057">
    <property type="entry name" value="Homeodomain-like_sf"/>
</dbReference>
<reference evidence="6 7" key="1">
    <citation type="submission" date="2016-04" db="EMBL/GenBank/DDBJ databases">
        <title>Draft genome sequence of Aeribacillus pallidus 8m3 from petroleum reservoir.</title>
        <authorList>
            <person name="Poltaraus A.B."/>
            <person name="Nazina T.N."/>
            <person name="Tourova T.P."/>
            <person name="Malakho S.M."/>
            <person name="Korshunova A.V."/>
            <person name="Sokolova D.S."/>
        </authorList>
    </citation>
    <scope>NUCLEOTIDE SEQUENCE [LARGE SCALE GENOMIC DNA]</scope>
    <source>
        <strain evidence="6 7">8m3</strain>
    </source>
</reference>
<organism evidence="6 7">
    <name type="scientific">Aeribacillus pallidus</name>
    <dbReference type="NCBI Taxonomy" id="33936"/>
    <lineage>
        <taxon>Bacteria</taxon>
        <taxon>Bacillati</taxon>
        <taxon>Bacillota</taxon>
        <taxon>Bacilli</taxon>
        <taxon>Bacillales</taxon>
        <taxon>Bacillaceae</taxon>
        <taxon>Aeribacillus</taxon>
    </lineage>
</organism>
<dbReference type="AlphaFoldDB" id="A0A165WB98"/>
<accession>A0A165WB98</accession>
<dbReference type="STRING" id="33936.AZI98_17770"/>
<dbReference type="KEGG" id="apak:AP3564_13265"/>
<dbReference type="PRINTS" id="PR00455">
    <property type="entry name" value="HTHTETR"/>
</dbReference>
<accession>A0A161XQ73</accession>